<feature type="transmembrane region" description="Helical" evidence="2">
    <location>
        <begin position="68"/>
        <end position="85"/>
    </location>
</feature>
<sequence>MCYPIFEDYARKSELKPPQFPVDKYEEKIEPRKVKELEEDQDPKEDPKEDPEKESKGKLSKVDEASNLGPGIFSFLLIWTWYFILECF</sequence>
<feature type="region of interest" description="Disordered" evidence="1">
    <location>
        <begin position="31"/>
        <end position="67"/>
    </location>
</feature>
<evidence type="ECO:0000313" key="3">
    <source>
        <dbReference type="EMBL" id="KAH1073093.1"/>
    </source>
</evidence>
<keyword evidence="2" id="KW-0472">Membrane</keyword>
<reference evidence="3 4" key="1">
    <citation type="journal article" date="2021" name="Plant Biotechnol. J.">
        <title>Multi-omics assisted identification of the key and species-specific regulatory components of drought-tolerant mechanisms in Gossypium stocksii.</title>
        <authorList>
            <person name="Yu D."/>
            <person name="Ke L."/>
            <person name="Zhang D."/>
            <person name="Wu Y."/>
            <person name="Sun Y."/>
            <person name="Mei J."/>
            <person name="Sun J."/>
            <person name="Sun Y."/>
        </authorList>
    </citation>
    <scope>NUCLEOTIDE SEQUENCE [LARGE SCALE GENOMIC DNA]</scope>
    <source>
        <strain evidence="4">cv. E1</strain>
        <tissue evidence="3">Leaf</tissue>
    </source>
</reference>
<evidence type="ECO:0000256" key="1">
    <source>
        <dbReference type="SAM" id="MobiDB-lite"/>
    </source>
</evidence>
<dbReference type="AlphaFoldDB" id="A0A9D3V8Z3"/>
<feature type="compositionally biased region" description="Basic and acidic residues" evidence="1">
    <location>
        <begin position="44"/>
        <end position="64"/>
    </location>
</feature>
<gene>
    <name evidence="3" type="ORF">J1N35_025421</name>
</gene>
<keyword evidence="4" id="KW-1185">Reference proteome</keyword>
<accession>A0A9D3V8Z3</accession>
<comment type="caution">
    <text evidence="3">The sequence shown here is derived from an EMBL/GenBank/DDBJ whole genome shotgun (WGS) entry which is preliminary data.</text>
</comment>
<protein>
    <submittedName>
        <fullName evidence="3">Uncharacterized protein</fullName>
    </submittedName>
</protein>
<dbReference type="EMBL" id="JAIQCV010000008">
    <property type="protein sequence ID" value="KAH1073093.1"/>
    <property type="molecule type" value="Genomic_DNA"/>
</dbReference>
<evidence type="ECO:0000256" key="2">
    <source>
        <dbReference type="SAM" id="Phobius"/>
    </source>
</evidence>
<name>A0A9D3V8Z3_9ROSI</name>
<dbReference type="Proteomes" id="UP000828251">
    <property type="component" value="Unassembled WGS sequence"/>
</dbReference>
<keyword evidence="2" id="KW-0812">Transmembrane</keyword>
<keyword evidence="2" id="KW-1133">Transmembrane helix</keyword>
<organism evidence="3 4">
    <name type="scientific">Gossypium stocksii</name>
    <dbReference type="NCBI Taxonomy" id="47602"/>
    <lineage>
        <taxon>Eukaryota</taxon>
        <taxon>Viridiplantae</taxon>
        <taxon>Streptophyta</taxon>
        <taxon>Embryophyta</taxon>
        <taxon>Tracheophyta</taxon>
        <taxon>Spermatophyta</taxon>
        <taxon>Magnoliopsida</taxon>
        <taxon>eudicotyledons</taxon>
        <taxon>Gunneridae</taxon>
        <taxon>Pentapetalae</taxon>
        <taxon>rosids</taxon>
        <taxon>malvids</taxon>
        <taxon>Malvales</taxon>
        <taxon>Malvaceae</taxon>
        <taxon>Malvoideae</taxon>
        <taxon>Gossypium</taxon>
    </lineage>
</organism>
<proteinExistence type="predicted"/>
<evidence type="ECO:0000313" key="4">
    <source>
        <dbReference type="Proteomes" id="UP000828251"/>
    </source>
</evidence>